<keyword evidence="2" id="KW-1185">Reference proteome</keyword>
<reference evidence="2" key="1">
    <citation type="submission" date="2015-07" db="EMBL/GenBank/DDBJ databases">
        <title>Near-Complete Genome Sequence of the Cellulolytic Bacterium Bacteroides (Pseudobacteroides) cellulosolvens ATCC 35603.</title>
        <authorList>
            <person name="Dassa B."/>
            <person name="Utturkar S.M."/>
            <person name="Klingeman D.M."/>
            <person name="Hurt R.A."/>
            <person name="Keller M."/>
            <person name="Xu J."/>
            <person name="Reddy Y.H.K."/>
            <person name="Borovok I."/>
            <person name="Grinberg I.R."/>
            <person name="Lamed R."/>
            <person name="Zhivin O."/>
            <person name="Bayer E.A."/>
            <person name="Brown S.D."/>
        </authorList>
    </citation>
    <scope>NUCLEOTIDE SEQUENCE [LARGE SCALE GENOMIC DNA]</scope>
    <source>
        <strain evidence="2">DSM 2933</strain>
    </source>
</reference>
<accession>A0A0L6JKN7</accession>
<organism evidence="1 2">
    <name type="scientific">Pseudobacteroides cellulosolvens ATCC 35603 = DSM 2933</name>
    <dbReference type="NCBI Taxonomy" id="398512"/>
    <lineage>
        <taxon>Bacteria</taxon>
        <taxon>Bacillati</taxon>
        <taxon>Bacillota</taxon>
        <taxon>Clostridia</taxon>
        <taxon>Eubacteriales</taxon>
        <taxon>Oscillospiraceae</taxon>
        <taxon>Pseudobacteroides</taxon>
    </lineage>
</organism>
<comment type="caution">
    <text evidence="1">The sequence shown here is derived from an EMBL/GenBank/DDBJ whole genome shotgun (WGS) entry which is preliminary data.</text>
</comment>
<dbReference type="eggNOG" id="ENOG50348BZ">
    <property type="taxonomic scope" value="Bacteria"/>
</dbReference>
<dbReference type="AlphaFoldDB" id="A0A0L6JKN7"/>
<sequence>MIIDINEKKVYEFCDTKWKYYIKRDGAYYPSKHDDLVLNEAASEFNITFDEAKAIFNKVSNEIVQEEVKGMSQNQIRNAIKDVIEGNAETPWGQEKLKKKKDNN</sequence>
<dbReference type="OrthoDB" id="2838806at2"/>
<proteinExistence type="predicted"/>
<dbReference type="STRING" id="398512.Bccel_1611"/>
<dbReference type="Proteomes" id="UP000036923">
    <property type="component" value="Unassembled WGS sequence"/>
</dbReference>
<dbReference type="EMBL" id="LGTC01000001">
    <property type="protein sequence ID" value="KNY26349.1"/>
    <property type="molecule type" value="Genomic_DNA"/>
</dbReference>
<evidence type="ECO:0000313" key="2">
    <source>
        <dbReference type="Proteomes" id="UP000036923"/>
    </source>
</evidence>
<evidence type="ECO:0000313" key="1">
    <source>
        <dbReference type="EMBL" id="KNY26349.1"/>
    </source>
</evidence>
<protein>
    <submittedName>
        <fullName evidence="1">Uncharacterized protein</fullName>
    </submittedName>
</protein>
<gene>
    <name evidence="1" type="ORF">Bccel_1611</name>
</gene>
<dbReference type="RefSeq" id="WP_036941491.1">
    <property type="nucleotide sequence ID" value="NZ_LGTC01000001.1"/>
</dbReference>
<name>A0A0L6JKN7_9FIRM</name>